<dbReference type="SUPFAM" id="SSF160214">
    <property type="entry name" value="FlaG-like"/>
    <property type="match status" value="1"/>
</dbReference>
<accession>A0A372LD69</accession>
<sequence>MIERVSAQGGSYSTRTTALDNVETQTNNSKNNSNHEEKAFTNSSENKKKKLDKIVEGMNEFLQPSNTSLKFELHDKLNEYYVTIVDDTTHEVIKEIPSKKMLDIYAAMTDFVGLLVDKKI</sequence>
<keyword evidence="3" id="KW-1185">Reference proteome</keyword>
<dbReference type="RefSeq" id="WP_117322578.1">
    <property type="nucleotide sequence ID" value="NZ_QVTD01000005.1"/>
</dbReference>
<evidence type="ECO:0000256" key="1">
    <source>
        <dbReference type="SAM" id="MobiDB-lite"/>
    </source>
</evidence>
<feature type="compositionally biased region" description="Polar residues" evidence="1">
    <location>
        <begin position="8"/>
        <end position="26"/>
    </location>
</feature>
<dbReference type="Gene3D" id="3.30.160.170">
    <property type="entry name" value="FlaG-like"/>
    <property type="match status" value="1"/>
</dbReference>
<evidence type="ECO:0000313" key="2">
    <source>
        <dbReference type="EMBL" id="RFU63942.1"/>
    </source>
</evidence>
<evidence type="ECO:0000313" key="3">
    <source>
        <dbReference type="Proteomes" id="UP000262939"/>
    </source>
</evidence>
<dbReference type="PANTHER" id="PTHR37166:SF1">
    <property type="entry name" value="PROTEIN FLAG"/>
    <property type="match status" value="1"/>
</dbReference>
<dbReference type="Proteomes" id="UP000262939">
    <property type="component" value="Unassembled WGS sequence"/>
</dbReference>
<dbReference type="EMBL" id="QVTD01000005">
    <property type="protein sequence ID" value="RFU63942.1"/>
    <property type="molecule type" value="Genomic_DNA"/>
</dbReference>
<keyword evidence="2" id="KW-0969">Cilium</keyword>
<dbReference type="InterPro" id="IPR035924">
    <property type="entry name" value="FlaG-like_sf"/>
</dbReference>
<reference evidence="2 3" key="1">
    <citation type="submission" date="2018-08" db="EMBL/GenBank/DDBJ databases">
        <title>Bacillus chawlae sp. nov., Bacillus glennii sp. nov., and Bacillus saganii sp. nov. Isolated from the Vehicle Assembly Building at Kennedy Space Center where the Viking Spacecraft were Assembled.</title>
        <authorList>
            <person name="Seuylemezian A."/>
            <person name="Vaishampayan P."/>
        </authorList>
    </citation>
    <scope>NUCLEOTIDE SEQUENCE [LARGE SCALE GENOMIC DNA]</scope>
    <source>
        <strain evidence="2 3">V44-8</strain>
    </source>
</reference>
<dbReference type="PANTHER" id="PTHR37166">
    <property type="entry name" value="PROTEIN FLAG"/>
    <property type="match status" value="1"/>
</dbReference>
<name>A0A372LD69_9BACI</name>
<gene>
    <name evidence="2" type="primary">flaG</name>
    <name evidence="2" type="ORF">D0466_10865</name>
</gene>
<comment type="caution">
    <text evidence="2">The sequence shown here is derived from an EMBL/GenBank/DDBJ whole genome shotgun (WGS) entry which is preliminary data.</text>
</comment>
<dbReference type="Pfam" id="PF03646">
    <property type="entry name" value="FlaG"/>
    <property type="match status" value="1"/>
</dbReference>
<dbReference type="InterPro" id="IPR005186">
    <property type="entry name" value="FlaG"/>
</dbReference>
<feature type="region of interest" description="Disordered" evidence="1">
    <location>
        <begin position="1"/>
        <end position="48"/>
    </location>
</feature>
<keyword evidence="2" id="KW-0282">Flagellum</keyword>
<protein>
    <submittedName>
        <fullName evidence="2">Flagellar protein FlaG</fullName>
    </submittedName>
</protein>
<dbReference type="OrthoDB" id="9799867at2"/>
<dbReference type="AlphaFoldDB" id="A0A372LD69"/>
<dbReference type="NCBIfam" id="NF005834">
    <property type="entry name" value="PRK07738.1"/>
    <property type="match status" value="1"/>
</dbReference>
<keyword evidence="2" id="KW-0966">Cell projection</keyword>
<organism evidence="2 3">
    <name type="scientific">Peribacillus glennii</name>
    <dbReference type="NCBI Taxonomy" id="2303991"/>
    <lineage>
        <taxon>Bacteria</taxon>
        <taxon>Bacillati</taxon>
        <taxon>Bacillota</taxon>
        <taxon>Bacilli</taxon>
        <taxon>Bacillales</taxon>
        <taxon>Bacillaceae</taxon>
        <taxon>Peribacillus</taxon>
    </lineage>
</organism>
<proteinExistence type="predicted"/>